<organism evidence="2 3">
    <name type="scientific">Atta colombica</name>
    <dbReference type="NCBI Taxonomy" id="520822"/>
    <lineage>
        <taxon>Eukaryota</taxon>
        <taxon>Metazoa</taxon>
        <taxon>Ecdysozoa</taxon>
        <taxon>Arthropoda</taxon>
        <taxon>Hexapoda</taxon>
        <taxon>Insecta</taxon>
        <taxon>Pterygota</taxon>
        <taxon>Neoptera</taxon>
        <taxon>Endopterygota</taxon>
        <taxon>Hymenoptera</taxon>
        <taxon>Apocrita</taxon>
        <taxon>Aculeata</taxon>
        <taxon>Formicoidea</taxon>
        <taxon>Formicidae</taxon>
        <taxon>Myrmicinae</taxon>
        <taxon>Atta</taxon>
    </lineage>
</organism>
<evidence type="ECO:0000313" key="2">
    <source>
        <dbReference type="EMBL" id="KYM84404.1"/>
    </source>
</evidence>
<accession>A0A195BJ58</accession>
<feature type="transmembrane region" description="Helical" evidence="1">
    <location>
        <begin position="16"/>
        <end position="36"/>
    </location>
</feature>
<sequence>SISQVSMKLEETMAQFNYIVTIISIVLLCVSAEELYSDRYDHIDVKDILQNDKLRDQYYNCFMETAPCITADAKFFKEVASEALQTKCKKCTEKQKEILNLIVDWYTKNRPEQWEAFVAKTIENLKKKNQGT</sequence>
<evidence type="ECO:0000256" key="1">
    <source>
        <dbReference type="SAM" id="Phobius"/>
    </source>
</evidence>
<feature type="non-terminal residue" evidence="2">
    <location>
        <position position="1"/>
    </location>
</feature>
<evidence type="ECO:0000313" key="3">
    <source>
        <dbReference type="Proteomes" id="UP000078540"/>
    </source>
</evidence>
<dbReference type="SUPFAM" id="SSF100910">
    <property type="entry name" value="Chemosensory protein Csp2"/>
    <property type="match status" value="1"/>
</dbReference>
<dbReference type="EMBL" id="KQ976464">
    <property type="protein sequence ID" value="KYM84404.1"/>
    <property type="molecule type" value="Genomic_DNA"/>
</dbReference>
<keyword evidence="1" id="KW-0472">Membrane</keyword>
<proteinExistence type="predicted"/>
<dbReference type="Pfam" id="PF03392">
    <property type="entry name" value="OS-D"/>
    <property type="match status" value="1"/>
</dbReference>
<dbReference type="Gene3D" id="1.10.2080.10">
    <property type="entry name" value="Insect odorant-binding protein A10/Ejaculatory bulb-specific protein 3"/>
    <property type="match status" value="1"/>
</dbReference>
<dbReference type="InterPro" id="IPR005055">
    <property type="entry name" value="A10/PebIII"/>
</dbReference>
<keyword evidence="1" id="KW-0812">Transmembrane</keyword>
<gene>
    <name evidence="2" type="ORF">ALC53_05189</name>
</gene>
<dbReference type="PANTHER" id="PTHR11257">
    <property type="entry name" value="CHEMOSENSORY PROTEIN-RELATED"/>
    <property type="match status" value="1"/>
</dbReference>
<keyword evidence="1" id="KW-1133">Transmembrane helix</keyword>
<name>A0A195BJ58_9HYME</name>
<dbReference type="PANTHER" id="PTHR11257:SF13">
    <property type="entry name" value="GEO07322P1"/>
    <property type="match status" value="1"/>
</dbReference>
<protein>
    <submittedName>
        <fullName evidence="2">Putative odorant-binding protein A10</fullName>
    </submittedName>
</protein>
<dbReference type="AlphaFoldDB" id="A0A195BJ58"/>
<keyword evidence="3" id="KW-1185">Reference proteome</keyword>
<reference evidence="2 3" key="1">
    <citation type="submission" date="2015-09" db="EMBL/GenBank/DDBJ databases">
        <title>Atta colombica WGS genome.</title>
        <authorList>
            <person name="Nygaard S."/>
            <person name="Hu H."/>
            <person name="Boomsma J."/>
            <person name="Zhang G."/>
        </authorList>
    </citation>
    <scope>NUCLEOTIDE SEQUENCE [LARGE SCALE GENOMIC DNA]</scope>
    <source>
        <strain evidence="2">Treedump-2</strain>
        <tissue evidence="2">Whole body</tissue>
    </source>
</reference>
<dbReference type="InterPro" id="IPR036682">
    <property type="entry name" value="OS_D_A10/PebIII_sf"/>
</dbReference>
<dbReference type="Proteomes" id="UP000078540">
    <property type="component" value="Unassembled WGS sequence"/>
</dbReference>